<sequence length="199" mass="22236">MFAEHRRYAPKLFRDKLGKGFCRRTNQFLQVASALVIGALGLQMPANANEMAFSEGHWVGSKLNNVERPGCMMAMQLDDDTALAIFATAAGDFDLAFSSKSWNINEVDGDVKAYLQLDGEPVTFTRVFIPMPSTIIITGNTPEDRQKLEKLIRKAEEMQVEFIRLNYSAHTSFFDNHLAVTALKNCVRAAEREAEGAQK</sequence>
<proteinExistence type="predicted"/>
<gene>
    <name evidence="1" type="ORF">CEV31_3553</name>
</gene>
<keyword evidence="2" id="KW-1185">Reference proteome</keyword>
<protein>
    <submittedName>
        <fullName evidence="1">Uncharacterized protein</fullName>
    </submittedName>
</protein>
<dbReference type="Proteomes" id="UP000215590">
    <property type="component" value="Unassembled WGS sequence"/>
</dbReference>
<dbReference type="AlphaFoldDB" id="A0A256FDY1"/>
<dbReference type="OrthoDB" id="9969880at2"/>
<accession>A0A256FDY1</accession>
<comment type="caution">
    <text evidence="1">The sequence shown here is derived from an EMBL/GenBank/DDBJ whole genome shotgun (WGS) entry which is preliminary data.</text>
</comment>
<dbReference type="EMBL" id="NNRJ01000054">
    <property type="protein sequence ID" value="OYR13069.1"/>
    <property type="molecule type" value="Genomic_DNA"/>
</dbReference>
<organism evidence="1 2">
    <name type="scientific">Brucella thiophenivorans</name>
    <dbReference type="NCBI Taxonomy" id="571255"/>
    <lineage>
        <taxon>Bacteria</taxon>
        <taxon>Pseudomonadati</taxon>
        <taxon>Pseudomonadota</taxon>
        <taxon>Alphaproteobacteria</taxon>
        <taxon>Hyphomicrobiales</taxon>
        <taxon>Brucellaceae</taxon>
        <taxon>Brucella/Ochrobactrum group</taxon>
        <taxon>Brucella</taxon>
    </lineage>
</organism>
<evidence type="ECO:0000313" key="1">
    <source>
        <dbReference type="EMBL" id="OYR13069.1"/>
    </source>
</evidence>
<dbReference type="RefSeq" id="WP_143850982.1">
    <property type="nucleotide sequence ID" value="NZ_JBHEEK010000018.1"/>
</dbReference>
<reference evidence="1 2" key="1">
    <citation type="submission" date="2017-07" db="EMBL/GenBank/DDBJ databases">
        <title>Phylogenetic study on the rhizospheric bacterium Ochrobactrum sp. A44.</title>
        <authorList>
            <person name="Krzyzanowska D.M."/>
            <person name="Ossowicki A."/>
            <person name="Rajewska M."/>
            <person name="Maciag T."/>
            <person name="Kaczynski Z."/>
            <person name="Czerwicka M."/>
            <person name="Jafra S."/>
        </authorList>
    </citation>
    <scope>NUCLEOTIDE SEQUENCE [LARGE SCALE GENOMIC DNA]</scope>
    <source>
        <strain evidence="1 2">DSM 7216</strain>
    </source>
</reference>
<name>A0A256FDY1_9HYPH</name>
<evidence type="ECO:0000313" key="2">
    <source>
        <dbReference type="Proteomes" id="UP000215590"/>
    </source>
</evidence>